<organism evidence="3 4">
    <name type="scientific">Streptococcus suis</name>
    <dbReference type="NCBI Taxonomy" id="1307"/>
    <lineage>
        <taxon>Bacteria</taxon>
        <taxon>Bacillati</taxon>
        <taxon>Bacillota</taxon>
        <taxon>Bacilli</taxon>
        <taxon>Lactobacillales</taxon>
        <taxon>Streptococcaceae</taxon>
        <taxon>Streptococcus</taxon>
    </lineage>
</organism>
<dbReference type="RefSeq" id="WP_160864604.1">
    <property type="nucleotide sequence ID" value="NZ_WNXH01000022.1"/>
</dbReference>
<dbReference type="AlphaFoldDB" id="A0A6L8MZI7"/>
<comment type="similarity">
    <text evidence="1">Belongs to the UPF0337 (CsbD) family.</text>
</comment>
<evidence type="ECO:0000259" key="2">
    <source>
        <dbReference type="Pfam" id="PF05532"/>
    </source>
</evidence>
<sequence length="68" mass="7110">MSEEKFDAKKDGLVGTVKKVAGKVTGDKELETEGKVEELTGKAGALIADAKDAVKGVLNGIKQPPKDK</sequence>
<proteinExistence type="inferred from homology"/>
<evidence type="ECO:0000256" key="1">
    <source>
        <dbReference type="ARBA" id="ARBA00009129"/>
    </source>
</evidence>
<dbReference type="InterPro" id="IPR036629">
    <property type="entry name" value="YjbJ_sf"/>
</dbReference>
<dbReference type="Proteomes" id="UP000483765">
    <property type="component" value="Unassembled WGS sequence"/>
</dbReference>
<protein>
    <submittedName>
        <fullName evidence="3">CsbD family protein</fullName>
    </submittedName>
</protein>
<reference evidence="3 4" key="1">
    <citation type="submission" date="2019-11" db="EMBL/GenBank/DDBJ databases">
        <title>Divergent Streptococcus suis from cattle.</title>
        <authorList>
            <person name="Williamson C."/>
        </authorList>
    </citation>
    <scope>NUCLEOTIDE SEQUENCE [LARGE SCALE GENOMIC DNA]</scope>
    <source>
        <strain evidence="3 4">10-36905</strain>
    </source>
</reference>
<dbReference type="EMBL" id="WNXH01000022">
    <property type="protein sequence ID" value="MYN70591.1"/>
    <property type="molecule type" value="Genomic_DNA"/>
</dbReference>
<dbReference type="SUPFAM" id="SSF69047">
    <property type="entry name" value="Hypothetical protein YjbJ"/>
    <property type="match status" value="1"/>
</dbReference>
<dbReference type="InterPro" id="IPR008462">
    <property type="entry name" value="CsbD"/>
</dbReference>
<name>A0A6L8MZI7_STRSU</name>
<gene>
    <name evidence="3" type="ORF">GLP18_10300</name>
</gene>
<evidence type="ECO:0000313" key="4">
    <source>
        <dbReference type="Proteomes" id="UP000483765"/>
    </source>
</evidence>
<dbReference type="Pfam" id="PF05532">
    <property type="entry name" value="CsbD"/>
    <property type="match status" value="1"/>
</dbReference>
<feature type="domain" description="CsbD-like" evidence="2">
    <location>
        <begin position="4"/>
        <end position="55"/>
    </location>
</feature>
<dbReference type="Gene3D" id="1.10.1470.10">
    <property type="entry name" value="YjbJ"/>
    <property type="match status" value="1"/>
</dbReference>
<accession>A0A6L8MZI7</accession>
<evidence type="ECO:0000313" key="3">
    <source>
        <dbReference type="EMBL" id="MYN70591.1"/>
    </source>
</evidence>
<comment type="caution">
    <text evidence="3">The sequence shown here is derived from an EMBL/GenBank/DDBJ whole genome shotgun (WGS) entry which is preliminary data.</text>
</comment>